<evidence type="ECO:0000313" key="3">
    <source>
        <dbReference type="Proteomes" id="UP000321814"/>
    </source>
</evidence>
<feature type="signal peptide" evidence="1">
    <location>
        <begin position="1"/>
        <end position="20"/>
    </location>
</feature>
<reference evidence="2 3" key="1">
    <citation type="submission" date="2019-08" db="EMBL/GenBank/DDBJ databases">
        <title>Draft genome analysis of Rheinheimera tangshanensis isolated from the roots of fresh rice plants (Oryza sativa).</title>
        <authorList>
            <person name="Yu Q."/>
            <person name="Qi Y."/>
            <person name="Zhang H."/>
            <person name="Pu J."/>
        </authorList>
    </citation>
    <scope>NUCLEOTIDE SEQUENCE [LARGE SCALE GENOMIC DNA]</scope>
    <source>
        <strain evidence="2 3">JA3-B52</strain>
    </source>
</reference>
<evidence type="ECO:0000313" key="2">
    <source>
        <dbReference type="EMBL" id="TXK81316.1"/>
    </source>
</evidence>
<gene>
    <name evidence="2" type="ORF">FU839_09410</name>
</gene>
<evidence type="ECO:0000256" key="1">
    <source>
        <dbReference type="SAM" id="SignalP"/>
    </source>
</evidence>
<dbReference type="RefSeq" id="WP_147904144.1">
    <property type="nucleotide sequence ID" value="NZ_BAAAGC010000007.1"/>
</dbReference>
<comment type="caution">
    <text evidence="2">The sequence shown here is derived from an EMBL/GenBank/DDBJ whole genome shotgun (WGS) entry which is preliminary data.</text>
</comment>
<sequence length="179" mass="19301">MKKIIASILAIVGMGTPSLAEEAQDSKEYITQELRMMALNLSPNSIGLSEKNFPHQVWGVLMETGTDNGAYSLIVIADGTTSLYFSNGGGIIGAGEHASVRDVSANFIGWANRYVSQSMPVSSYPLPKSGDTVFYFLTFTGVKSYTAKEIELGEERDQLSSLFHAGHAVIAEARKASEK</sequence>
<proteinExistence type="predicted"/>
<accession>A0A5C8LVM7</accession>
<protein>
    <submittedName>
        <fullName evidence="2">Uncharacterized protein</fullName>
    </submittedName>
</protein>
<dbReference type="OrthoDB" id="3746378at2"/>
<feature type="chain" id="PRO_5023027563" evidence="1">
    <location>
        <begin position="21"/>
        <end position="179"/>
    </location>
</feature>
<keyword evidence="3" id="KW-1185">Reference proteome</keyword>
<keyword evidence="1" id="KW-0732">Signal</keyword>
<name>A0A5C8LVM7_9GAMM</name>
<dbReference type="AlphaFoldDB" id="A0A5C8LVM7"/>
<organism evidence="2 3">
    <name type="scientific">Rheinheimera tangshanensis</name>
    <dbReference type="NCBI Taxonomy" id="400153"/>
    <lineage>
        <taxon>Bacteria</taxon>
        <taxon>Pseudomonadati</taxon>
        <taxon>Pseudomonadota</taxon>
        <taxon>Gammaproteobacteria</taxon>
        <taxon>Chromatiales</taxon>
        <taxon>Chromatiaceae</taxon>
        <taxon>Rheinheimera</taxon>
    </lineage>
</organism>
<dbReference type="EMBL" id="VRLR01000004">
    <property type="protein sequence ID" value="TXK81316.1"/>
    <property type="molecule type" value="Genomic_DNA"/>
</dbReference>
<dbReference type="Proteomes" id="UP000321814">
    <property type="component" value="Unassembled WGS sequence"/>
</dbReference>